<reference evidence="2 3" key="1">
    <citation type="journal article" date="2020" name="G3 (Bethesda)">
        <title>Improved Reference Genome for Cyclotella cryptica CCMP332, a Model for Cell Wall Morphogenesis, Salinity Adaptation, and Lipid Production in Diatoms (Bacillariophyta).</title>
        <authorList>
            <person name="Roberts W.R."/>
            <person name="Downey K.M."/>
            <person name="Ruck E.C."/>
            <person name="Traller J.C."/>
            <person name="Alverson A.J."/>
        </authorList>
    </citation>
    <scope>NUCLEOTIDE SEQUENCE [LARGE SCALE GENOMIC DNA]</scope>
    <source>
        <strain evidence="2 3">CCMP332</strain>
    </source>
</reference>
<dbReference type="AlphaFoldDB" id="A0ABD3NSJ6"/>
<protein>
    <submittedName>
        <fullName evidence="2">Uncharacterized protein</fullName>
    </submittedName>
</protein>
<dbReference type="Proteomes" id="UP001516023">
    <property type="component" value="Unassembled WGS sequence"/>
</dbReference>
<sequence>DGRERRGQRAAIERPERGYHLTYTGADYGLQCCQATAPSYRRSNPSPITVSWVASAMPTKKKKGKKKKACATDTAIAHGCGTETEPSTSVSFWTVSQECTYYSNLGCHIANIARYSNITRTKSVTGKKSSKNTSVLTCSQYSEMYQAAMQCHPWLLGIERFDPSEYHPEDLDRIPEIGLDDGLVEDEDEDEWEDTDIVEEGDAGTLHRHTRGTVWDVDLCGRDEKILTSGWNVTQHVTPMSLSTGCKEAEAVSIDEDSVTARRKCTTFIVLCPPRTFVHLCHLAPNQSISTTDDEVDEKSGNIGGRMPITSWSQVEIESDIQPWSLHENPRFIMRIPQTSDGNATNASNRKTDN</sequence>
<evidence type="ECO:0000313" key="2">
    <source>
        <dbReference type="EMBL" id="KAL3779045.1"/>
    </source>
</evidence>
<name>A0ABD3NSJ6_9STRA</name>
<evidence type="ECO:0000313" key="3">
    <source>
        <dbReference type="Proteomes" id="UP001516023"/>
    </source>
</evidence>
<feature type="region of interest" description="Disordered" evidence="1">
    <location>
        <begin position="335"/>
        <end position="354"/>
    </location>
</feature>
<keyword evidence="3" id="KW-1185">Reference proteome</keyword>
<accession>A0ABD3NSJ6</accession>
<feature type="compositionally biased region" description="Polar residues" evidence="1">
    <location>
        <begin position="337"/>
        <end position="354"/>
    </location>
</feature>
<comment type="caution">
    <text evidence="2">The sequence shown here is derived from an EMBL/GenBank/DDBJ whole genome shotgun (WGS) entry which is preliminary data.</text>
</comment>
<gene>
    <name evidence="2" type="ORF">HJC23_005985</name>
</gene>
<organism evidence="2 3">
    <name type="scientific">Cyclotella cryptica</name>
    <dbReference type="NCBI Taxonomy" id="29204"/>
    <lineage>
        <taxon>Eukaryota</taxon>
        <taxon>Sar</taxon>
        <taxon>Stramenopiles</taxon>
        <taxon>Ochrophyta</taxon>
        <taxon>Bacillariophyta</taxon>
        <taxon>Coscinodiscophyceae</taxon>
        <taxon>Thalassiosirophycidae</taxon>
        <taxon>Stephanodiscales</taxon>
        <taxon>Stephanodiscaceae</taxon>
        <taxon>Cyclotella</taxon>
    </lineage>
</organism>
<feature type="non-terminal residue" evidence="2">
    <location>
        <position position="1"/>
    </location>
</feature>
<dbReference type="EMBL" id="JABMIG020000407">
    <property type="protein sequence ID" value="KAL3779045.1"/>
    <property type="molecule type" value="Genomic_DNA"/>
</dbReference>
<proteinExistence type="predicted"/>
<evidence type="ECO:0000256" key="1">
    <source>
        <dbReference type="SAM" id="MobiDB-lite"/>
    </source>
</evidence>